<evidence type="ECO:0000313" key="2">
    <source>
        <dbReference type="EMBL" id="GAG29222.1"/>
    </source>
</evidence>
<reference evidence="2" key="1">
    <citation type="journal article" date="2014" name="Front. Microbiol.">
        <title>High frequency of phylogenetically diverse reductive dehalogenase-homologous genes in deep subseafloor sedimentary metagenomes.</title>
        <authorList>
            <person name="Kawai M."/>
            <person name="Futagami T."/>
            <person name="Toyoda A."/>
            <person name="Takaki Y."/>
            <person name="Nishi S."/>
            <person name="Hori S."/>
            <person name="Arai W."/>
            <person name="Tsubouchi T."/>
            <person name="Morono Y."/>
            <person name="Uchiyama I."/>
            <person name="Ito T."/>
            <person name="Fujiyama A."/>
            <person name="Inagaki F."/>
            <person name="Takami H."/>
        </authorList>
    </citation>
    <scope>NUCLEOTIDE SEQUENCE</scope>
    <source>
        <strain evidence="2">Expedition CK06-06</strain>
    </source>
</reference>
<feature type="transmembrane region" description="Helical" evidence="1">
    <location>
        <begin position="20"/>
        <end position="41"/>
    </location>
</feature>
<organism evidence="2">
    <name type="scientific">marine sediment metagenome</name>
    <dbReference type="NCBI Taxonomy" id="412755"/>
    <lineage>
        <taxon>unclassified sequences</taxon>
        <taxon>metagenomes</taxon>
        <taxon>ecological metagenomes</taxon>
    </lineage>
</organism>
<proteinExistence type="predicted"/>
<keyword evidence="1" id="KW-1133">Transmembrane helix</keyword>
<feature type="transmembrane region" description="Helical" evidence="1">
    <location>
        <begin position="48"/>
        <end position="74"/>
    </location>
</feature>
<keyword evidence="1" id="KW-0812">Transmembrane</keyword>
<keyword evidence="1" id="KW-0472">Membrane</keyword>
<gene>
    <name evidence="2" type="ORF">S01H1_73407</name>
</gene>
<sequence>MRSFARLGTSGFRPTWAWLWAFLALALLVAGAVIITAIALSGGDRGEVVLAVALVGFPALLGVFALGTLAAIMARP</sequence>
<accession>X0X1A3</accession>
<comment type="caution">
    <text evidence="2">The sequence shown here is derived from an EMBL/GenBank/DDBJ whole genome shotgun (WGS) entry which is preliminary data.</text>
</comment>
<feature type="non-terminal residue" evidence="2">
    <location>
        <position position="76"/>
    </location>
</feature>
<evidence type="ECO:0000256" key="1">
    <source>
        <dbReference type="SAM" id="Phobius"/>
    </source>
</evidence>
<dbReference type="EMBL" id="BARS01049047">
    <property type="protein sequence ID" value="GAG29222.1"/>
    <property type="molecule type" value="Genomic_DNA"/>
</dbReference>
<name>X0X1A3_9ZZZZ</name>
<protein>
    <submittedName>
        <fullName evidence="2">Uncharacterized protein</fullName>
    </submittedName>
</protein>
<dbReference type="AlphaFoldDB" id="X0X1A3"/>